<keyword evidence="4" id="KW-0597">Phosphoprotein</keyword>
<dbReference type="InterPro" id="IPR004358">
    <property type="entry name" value="Sig_transdc_His_kin-like_C"/>
</dbReference>
<evidence type="ECO:0000256" key="5">
    <source>
        <dbReference type="ARBA" id="ARBA00022679"/>
    </source>
</evidence>
<dbReference type="PROSITE" id="PS50885">
    <property type="entry name" value="HAMP"/>
    <property type="match status" value="1"/>
</dbReference>
<dbReference type="PANTHER" id="PTHR45436:SF15">
    <property type="entry name" value="SENSOR HISTIDINE KINASE CUSS"/>
    <property type="match status" value="1"/>
</dbReference>
<evidence type="ECO:0000256" key="9">
    <source>
        <dbReference type="ARBA" id="ARBA00023012"/>
    </source>
</evidence>
<dbReference type="AlphaFoldDB" id="A0A1M6Q624"/>
<evidence type="ECO:0000256" key="1">
    <source>
        <dbReference type="ARBA" id="ARBA00000085"/>
    </source>
</evidence>
<gene>
    <name evidence="14" type="ORF">SAMN05444159_2564</name>
</gene>
<dbReference type="RefSeq" id="WP_079538453.1">
    <property type="nucleotide sequence ID" value="NZ_LT670844.1"/>
</dbReference>
<keyword evidence="9" id="KW-0902">Two-component regulatory system</keyword>
<feature type="domain" description="HAMP" evidence="13">
    <location>
        <begin position="160"/>
        <end position="212"/>
    </location>
</feature>
<dbReference type="EMBL" id="LT670844">
    <property type="protein sequence ID" value="SHK15651.1"/>
    <property type="molecule type" value="Genomic_DNA"/>
</dbReference>
<dbReference type="Gene3D" id="3.30.565.10">
    <property type="entry name" value="Histidine kinase-like ATPase, C-terminal domain"/>
    <property type="match status" value="1"/>
</dbReference>
<dbReference type="SUPFAM" id="SSF55874">
    <property type="entry name" value="ATPase domain of HSP90 chaperone/DNA topoisomerase II/histidine kinase"/>
    <property type="match status" value="1"/>
</dbReference>
<protein>
    <recommendedName>
        <fullName evidence="3">histidine kinase</fullName>
        <ecNumber evidence="3">2.7.13.3</ecNumber>
    </recommendedName>
</protein>
<keyword evidence="6 11" id="KW-0812">Transmembrane</keyword>
<sequence>MTYSLRGRLFIGLALLIVSTGLGAGLVGFRWAFDEAIETQDTILHQIGAIALNTRLPSDAPINAGVDAEARVFVEELGDRPSGSTDARSLWTLKDGLHIVSRDNQPWRILLRTRPDGSRFVIGQTTAIRDEIARDSAFHTILPFLALAPCLMLVIAIVVWQSLRPMIKLAGQLDARRSDDLGKLSLEGTPLELHPFIASINRLLERIHAMMEQQRRFVADAAHELRTPITAISLQAENLSQTELPPDSRDRLTALKSGARRTAHLLEQLLALARSDMDRMPEAPVTSLDRCAKEVVADFIATASDRGVDLGFEIIEPAAVKGEAAMLTSVIQNLLDNALRHTRQGGRVDIGVYREGAKVILQIDDTGPGIPPCDLERVFEPFVRGSRPTEEGTGLGLSIVKRIVERLNGSVTLENVPKSGLRATVSFPLVEQGS</sequence>
<dbReference type="InterPro" id="IPR003660">
    <property type="entry name" value="HAMP_dom"/>
</dbReference>
<dbReference type="InterPro" id="IPR036097">
    <property type="entry name" value="HisK_dim/P_sf"/>
</dbReference>
<dbReference type="InterPro" id="IPR050428">
    <property type="entry name" value="TCS_sensor_his_kinase"/>
</dbReference>
<evidence type="ECO:0000313" key="15">
    <source>
        <dbReference type="Proteomes" id="UP000189935"/>
    </source>
</evidence>
<dbReference type="Pfam" id="PF00512">
    <property type="entry name" value="HisKA"/>
    <property type="match status" value="1"/>
</dbReference>
<evidence type="ECO:0000256" key="11">
    <source>
        <dbReference type="SAM" id="Phobius"/>
    </source>
</evidence>
<feature type="transmembrane region" description="Helical" evidence="11">
    <location>
        <begin position="141"/>
        <end position="160"/>
    </location>
</feature>
<dbReference type="InterPro" id="IPR003661">
    <property type="entry name" value="HisK_dim/P_dom"/>
</dbReference>
<reference evidence="14 15" key="1">
    <citation type="submission" date="2016-11" db="EMBL/GenBank/DDBJ databases">
        <authorList>
            <person name="Jaros S."/>
            <person name="Januszkiewicz K."/>
            <person name="Wedrychowicz H."/>
        </authorList>
    </citation>
    <scope>NUCLEOTIDE SEQUENCE [LARGE SCALE GENOMIC DNA]</scope>
    <source>
        <strain evidence="14 15">GAS499</strain>
    </source>
</reference>
<comment type="catalytic activity">
    <reaction evidence="1">
        <text>ATP + protein L-histidine = ADP + protein N-phospho-L-histidine.</text>
        <dbReference type="EC" id="2.7.13.3"/>
    </reaction>
</comment>
<dbReference type="FunFam" id="3.30.565.10:FF:000006">
    <property type="entry name" value="Sensor histidine kinase WalK"/>
    <property type="match status" value="1"/>
</dbReference>
<evidence type="ECO:0000256" key="2">
    <source>
        <dbReference type="ARBA" id="ARBA00004141"/>
    </source>
</evidence>
<dbReference type="Proteomes" id="UP000189935">
    <property type="component" value="Chromosome I"/>
</dbReference>
<evidence type="ECO:0000259" key="12">
    <source>
        <dbReference type="PROSITE" id="PS50109"/>
    </source>
</evidence>
<keyword evidence="10 11" id="KW-0472">Membrane</keyword>
<dbReference type="Pfam" id="PF02518">
    <property type="entry name" value="HATPase_c"/>
    <property type="match status" value="1"/>
</dbReference>
<dbReference type="InterPro" id="IPR005467">
    <property type="entry name" value="His_kinase_dom"/>
</dbReference>
<dbReference type="PRINTS" id="PR00344">
    <property type="entry name" value="BCTRLSENSOR"/>
</dbReference>
<evidence type="ECO:0000256" key="10">
    <source>
        <dbReference type="ARBA" id="ARBA00023136"/>
    </source>
</evidence>
<evidence type="ECO:0000256" key="7">
    <source>
        <dbReference type="ARBA" id="ARBA00022777"/>
    </source>
</evidence>
<dbReference type="CDD" id="cd00082">
    <property type="entry name" value="HisKA"/>
    <property type="match status" value="1"/>
</dbReference>
<evidence type="ECO:0000313" key="14">
    <source>
        <dbReference type="EMBL" id="SHK15651.1"/>
    </source>
</evidence>
<dbReference type="OrthoDB" id="8673316at2"/>
<keyword evidence="5" id="KW-0808">Transferase</keyword>
<accession>A0A1M6Q624</accession>
<evidence type="ECO:0000256" key="6">
    <source>
        <dbReference type="ARBA" id="ARBA00022692"/>
    </source>
</evidence>
<keyword evidence="7 14" id="KW-0418">Kinase</keyword>
<comment type="subcellular location">
    <subcellularLocation>
        <location evidence="2">Membrane</location>
        <topology evidence="2">Multi-pass membrane protein</topology>
    </subcellularLocation>
</comment>
<name>A0A1M6Q624_9BRAD</name>
<dbReference type="SMART" id="SM00387">
    <property type="entry name" value="HATPase_c"/>
    <property type="match status" value="1"/>
</dbReference>
<evidence type="ECO:0000256" key="3">
    <source>
        <dbReference type="ARBA" id="ARBA00012438"/>
    </source>
</evidence>
<dbReference type="GO" id="GO:0000155">
    <property type="term" value="F:phosphorelay sensor kinase activity"/>
    <property type="evidence" value="ECO:0007669"/>
    <property type="project" value="InterPro"/>
</dbReference>
<evidence type="ECO:0000256" key="8">
    <source>
        <dbReference type="ARBA" id="ARBA00022989"/>
    </source>
</evidence>
<evidence type="ECO:0000259" key="13">
    <source>
        <dbReference type="PROSITE" id="PS50885"/>
    </source>
</evidence>
<dbReference type="PROSITE" id="PS50109">
    <property type="entry name" value="HIS_KIN"/>
    <property type="match status" value="1"/>
</dbReference>
<dbReference type="SMART" id="SM00388">
    <property type="entry name" value="HisKA"/>
    <property type="match status" value="1"/>
</dbReference>
<organism evidence="14 15">
    <name type="scientific">Bradyrhizobium lablabi</name>
    <dbReference type="NCBI Taxonomy" id="722472"/>
    <lineage>
        <taxon>Bacteria</taxon>
        <taxon>Pseudomonadati</taxon>
        <taxon>Pseudomonadota</taxon>
        <taxon>Alphaproteobacteria</taxon>
        <taxon>Hyphomicrobiales</taxon>
        <taxon>Nitrobacteraceae</taxon>
        <taxon>Bradyrhizobium</taxon>
    </lineage>
</organism>
<dbReference type="InterPro" id="IPR036890">
    <property type="entry name" value="HATPase_C_sf"/>
</dbReference>
<keyword evidence="8 11" id="KW-1133">Transmembrane helix</keyword>
<dbReference type="PANTHER" id="PTHR45436">
    <property type="entry name" value="SENSOR HISTIDINE KINASE YKOH"/>
    <property type="match status" value="1"/>
</dbReference>
<feature type="domain" description="Histidine kinase" evidence="12">
    <location>
        <begin position="220"/>
        <end position="431"/>
    </location>
</feature>
<proteinExistence type="predicted"/>
<dbReference type="GO" id="GO:0005886">
    <property type="term" value="C:plasma membrane"/>
    <property type="evidence" value="ECO:0007669"/>
    <property type="project" value="TreeGrafter"/>
</dbReference>
<dbReference type="SUPFAM" id="SSF47384">
    <property type="entry name" value="Homodimeric domain of signal transducing histidine kinase"/>
    <property type="match status" value="1"/>
</dbReference>
<dbReference type="InterPro" id="IPR003594">
    <property type="entry name" value="HATPase_dom"/>
</dbReference>
<dbReference type="CDD" id="cd00075">
    <property type="entry name" value="HATPase"/>
    <property type="match status" value="1"/>
</dbReference>
<dbReference type="EC" id="2.7.13.3" evidence="3"/>
<evidence type="ECO:0000256" key="4">
    <source>
        <dbReference type="ARBA" id="ARBA00022553"/>
    </source>
</evidence>
<dbReference type="Gene3D" id="1.10.287.130">
    <property type="match status" value="1"/>
</dbReference>